<dbReference type="AlphaFoldDB" id="A0AA46BP91"/>
<dbReference type="Proteomes" id="UP000254118">
    <property type="component" value="Unassembled WGS sequence"/>
</dbReference>
<proteinExistence type="predicted"/>
<evidence type="ECO:0000313" key="1">
    <source>
        <dbReference type="EMBL" id="STD11744.1"/>
    </source>
</evidence>
<sequence length="122" mass="13095">MTGNVGRRRRVCGDQDGGAEVAYGVDKVFDGFGDDVFGAADERDDGVWCGFDALDEVGVEREACPVPSRADDHGVPSLVVFRRPVLGRQLLIDAGWAELSTAAIGLRQRFAQVSGVIKTRSL</sequence>
<name>A0AA46BP91_9MICO</name>
<dbReference type="EMBL" id="UFYA01000001">
    <property type="protein sequence ID" value="STD11744.1"/>
    <property type="molecule type" value="Genomic_DNA"/>
</dbReference>
<protein>
    <submittedName>
        <fullName evidence="1">Uncharacterized protein</fullName>
    </submittedName>
</protein>
<evidence type="ECO:0000313" key="2">
    <source>
        <dbReference type="Proteomes" id="UP000254118"/>
    </source>
</evidence>
<accession>A0AA46BP91</accession>
<organism evidence="1 2">
    <name type="scientific">Dermatophilus congolensis</name>
    <dbReference type="NCBI Taxonomy" id="1863"/>
    <lineage>
        <taxon>Bacteria</taxon>
        <taxon>Bacillati</taxon>
        <taxon>Actinomycetota</taxon>
        <taxon>Actinomycetes</taxon>
        <taxon>Micrococcales</taxon>
        <taxon>Dermatophilaceae</taxon>
        <taxon>Dermatophilus</taxon>
    </lineage>
</organism>
<gene>
    <name evidence="1" type="ORF">NCTC7915_01654</name>
</gene>
<reference evidence="1 2" key="1">
    <citation type="submission" date="2018-06" db="EMBL/GenBank/DDBJ databases">
        <authorList>
            <consortium name="Pathogen Informatics"/>
            <person name="Doyle S."/>
        </authorList>
    </citation>
    <scope>NUCLEOTIDE SEQUENCE [LARGE SCALE GENOMIC DNA]</scope>
    <source>
        <strain evidence="1 2">NCTC7915</strain>
    </source>
</reference>
<comment type="caution">
    <text evidence="1">The sequence shown here is derived from an EMBL/GenBank/DDBJ whole genome shotgun (WGS) entry which is preliminary data.</text>
</comment>